<gene>
    <name evidence="8" type="ORF">LSH36_264g03001</name>
</gene>
<dbReference type="AlphaFoldDB" id="A0AAD9JL04"/>
<comment type="subcellular location">
    <subcellularLocation>
        <location evidence="1">Membrane</location>
        <topology evidence="1">Single-pass type I membrane protein</topology>
    </subcellularLocation>
</comment>
<keyword evidence="3 6" id="KW-1133">Transmembrane helix</keyword>
<organism evidence="8 9">
    <name type="scientific">Paralvinella palmiformis</name>
    <dbReference type="NCBI Taxonomy" id="53620"/>
    <lineage>
        <taxon>Eukaryota</taxon>
        <taxon>Metazoa</taxon>
        <taxon>Spiralia</taxon>
        <taxon>Lophotrochozoa</taxon>
        <taxon>Annelida</taxon>
        <taxon>Polychaeta</taxon>
        <taxon>Sedentaria</taxon>
        <taxon>Canalipalpata</taxon>
        <taxon>Terebellida</taxon>
        <taxon>Terebelliformia</taxon>
        <taxon>Alvinellidae</taxon>
        <taxon>Paralvinella</taxon>
    </lineage>
</organism>
<evidence type="ECO:0000256" key="6">
    <source>
        <dbReference type="SAM" id="Phobius"/>
    </source>
</evidence>
<proteinExistence type="predicted"/>
<protein>
    <recommendedName>
        <fullName evidence="7">Neurexin/syndecan/glycophorin C domain-containing protein</fullName>
    </recommendedName>
</protein>
<feature type="compositionally biased region" description="Low complexity" evidence="5">
    <location>
        <begin position="229"/>
        <end position="241"/>
    </location>
</feature>
<evidence type="ECO:0000313" key="9">
    <source>
        <dbReference type="Proteomes" id="UP001208570"/>
    </source>
</evidence>
<feature type="region of interest" description="Disordered" evidence="5">
    <location>
        <begin position="128"/>
        <end position="157"/>
    </location>
</feature>
<dbReference type="Pfam" id="PF01034">
    <property type="entry name" value="Syndecan"/>
    <property type="match status" value="1"/>
</dbReference>
<dbReference type="GO" id="GO:0016020">
    <property type="term" value="C:membrane"/>
    <property type="evidence" value="ECO:0007669"/>
    <property type="project" value="UniProtKB-SubCell"/>
</dbReference>
<evidence type="ECO:0000313" key="8">
    <source>
        <dbReference type="EMBL" id="KAK2154592.1"/>
    </source>
</evidence>
<evidence type="ECO:0000256" key="3">
    <source>
        <dbReference type="ARBA" id="ARBA00022989"/>
    </source>
</evidence>
<dbReference type="InterPro" id="IPR003585">
    <property type="entry name" value="Neurexin-like"/>
</dbReference>
<reference evidence="8" key="1">
    <citation type="journal article" date="2023" name="Mol. Biol. Evol.">
        <title>Third-Generation Sequencing Reveals the Adaptive Role of the Epigenome in Three Deep-Sea Polychaetes.</title>
        <authorList>
            <person name="Perez M."/>
            <person name="Aroh O."/>
            <person name="Sun Y."/>
            <person name="Lan Y."/>
            <person name="Juniper S.K."/>
            <person name="Young C.R."/>
            <person name="Angers B."/>
            <person name="Qian P.Y."/>
        </authorList>
    </citation>
    <scope>NUCLEOTIDE SEQUENCE</scope>
    <source>
        <strain evidence="8">P08H-3</strain>
    </source>
</reference>
<comment type="caution">
    <text evidence="8">The sequence shown here is derived from an EMBL/GenBank/DDBJ whole genome shotgun (WGS) entry which is preliminary data.</text>
</comment>
<dbReference type="InterPro" id="IPR027789">
    <property type="entry name" value="Syndecan/Neurexin_dom"/>
</dbReference>
<evidence type="ECO:0000259" key="7">
    <source>
        <dbReference type="SMART" id="SM00294"/>
    </source>
</evidence>
<name>A0AAD9JL04_9ANNE</name>
<feature type="transmembrane region" description="Helical" evidence="6">
    <location>
        <begin position="176"/>
        <end position="198"/>
    </location>
</feature>
<accession>A0AAD9JL04</accession>
<evidence type="ECO:0000256" key="5">
    <source>
        <dbReference type="SAM" id="MobiDB-lite"/>
    </source>
</evidence>
<evidence type="ECO:0000256" key="1">
    <source>
        <dbReference type="ARBA" id="ARBA00004479"/>
    </source>
</evidence>
<evidence type="ECO:0000256" key="4">
    <source>
        <dbReference type="ARBA" id="ARBA00023136"/>
    </source>
</evidence>
<dbReference type="SMART" id="SM00294">
    <property type="entry name" value="4.1m"/>
    <property type="match status" value="1"/>
</dbReference>
<dbReference type="EMBL" id="JAODUP010000264">
    <property type="protein sequence ID" value="KAK2154592.1"/>
    <property type="molecule type" value="Genomic_DNA"/>
</dbReference>
<feature type="region of interest" description="Disordered" evidence="5">
    <location>
        <begin position="218"/>
        <end position="252"/>
    </location>
</feature>
<sequence>MFVNPDCEEVDVEDCPDPDPNAFISPTVTMKPSHKHPTMSRFFIVLGRHKIDNPPEDPCQPDDEDCLTGSGSGFIGEPVSTPHTELPTEKERNINIDIDRPLLPERTTTDTPKIIIDVNMTERPLRPETRHPLITPTPTPPGGSGPGGGGIGNIIDSDGTGLDPLKRGGTALGMNIGLIVGIAVGVVLLLLIIAFAFYKYKSRDEGSYKIDESKNYSYETCSTKPPPQVNGGVSKSGSNCSKSKKNVKEWYV</sequence>
<keyword evidence="2 6" id="KW-0812">Transmembrane</keyword>
<keyword evidence="4 6" id="KW-0472">Membrane</keyword>
<dbReference type="Proteomes" id="UP001208570">
    <property type="component" value="Unassembled WGS sequence"/>
</dbReference>
<evidence type="ECO:0000256" key="2">
    <source>
        <dbReference type="ARBA" id="ARBA00022692"/>
    </source>
</evidence>
<feature type="domain" description="Neurexin/syndecan/glycophorin C" evidence="7">
    <location>
        <begin position="197"/>
        <end position="215"/>
    </location>
</feature>
<keyword evidence="9" id="KW-1185">Reference proteome</keyword>